<dbReference type="GO" id="GO:0012505">
    <property type="term" value="C:endomembrane system"/>
    <property type="evidence" value="ECO:0007669"/>
    <property type="project" value="UniProtKB-SubCell"/>
</dbReference>
<dbReference type="EMBL" id="VGJJ01000014">
    <property type="protein sequence ID" value="MBM3282183.1"/>
    <property type="molecule type" value="Genomic_DNA"/>
</dbReference>
<reference evidence="7" key="1">
    <citation type="submission" date="2019-03" db="EMBL/GenBank/DDBJ databases">
        <title>Lake Tanganyika Metagenome-Assembled Genomes (MAGs).</title>
        <authorList>
            <person name="Tran P."/>
        </authorList>
    </citation>
    <scope>NUCLEOTIDE SEQUENCE</scope>
    <source>
        <strain evidence="7">M_DeepCast_50m_m2_156</strain>
    </source>
</reference>
<dbReference type="InterPro" id="IPR036034">
    <property type="entry name" value="PDZ_sf"/>
</dbReference>
<dbReference type="Pfam" id="PF02163">
    <property type="entry name" value="Peptidase_M50"/>
    <property type="match status" value="1"/>
</dbReference>
<feature type="transmembrane region" description="Helical" evidence="5">
    <location>
        <begin position="81"/>
        <end position="99"/>
    </location>
</feature>
<dbReference type="Gene3D" id="2.30.42.10">
    <property type="match status" value="1"/>
</dbReference>
<feature type="transmembrane region" description="Helical" evidence="5">
    <location>
        <begin position="244"/>
        <end position="266"/>
    </location>
</feature>
<evidence type="ECO:0000313" key="8">
    <source>
        <dbReference type="Proteomes" id="UP000774699"/>
    </source>
</evidence>
<keyword evidence="7" id="KW-0645">Protease</keyword>
<evidence type="ECO:0000256" key="3">
    <source>
        <dbReference type="ARBA" id="ARBA00022989"/>
    </source>
</evidence>
<keyword evidence="4 5" id="KW-0472">Membrane</keyword>
<organism evidence="7 8">
    <name type="scientific">Candidatus Iainarchaeum sp</name>
    <dbReference type="NCBI Taxonomy" id="3101447"/>
    <lineage>
        <taxon>Archaea</taxon>
        <taxon>Candidatus Iainarchaeota</taxon>
        <taxon>Candidatus Iainarchaeia</taxon>
        <taxon>Candidatus Iainarchaeales</taxon>
        <taxon>Candidatus Iainarchaeaceae</taxon>
        <taxon>Candidatus Iainarchaeum</taxon>
    </lineage>
</organism>
<dbReference type="Proteomes" id="UP000774699">
    <property type="component" value="Unassembled WGS sequence"/>
</dbReference>
<keyword evidence="2 5" id="KW-0812">Transmembrane</keyword>
<dbReference type="InterPro" id="IPR001193">
    <property type="entry name" value="MBTPS2"/>
</dbReference>
<dbReference type="GO" id="GO:0016020">
    <property type="term" value="C:membrane"/>
    <property type="evidence" value="ECO:0007669"/>
    <property type="project" value="InterPro"/>
</dbReference>
<dbReference type="PANTHER" id="PTHR13325:SF3">
    <property type="entry name" value="MEMBRANE-BOUND TRANSCRIPTION FACTOR SITE-2 PROTEASE"/>
    <property type="match status" value="1"/>
</dbReference>
<comment type="subcellular location">
    <subcellularLocation>
        <location evidence="1">Endomembrane system</location>
        <topology evidence="1">Multi-pass membrane protein</topology>
    </subcellularLocation>
</comment>
<comment type="caution">
    <text evidence="7">The sequence shown here is derived from an EMBL/GenBank/DDBJ whole genome shotgun (WGS) entry which is preliminary data.</text>
</comment>
<feature type="domain" description="PDZ" evidence="6">
    <location>
        <begin position="250"/>
        <end position="343"/>
    </location>
</feature>
<accession>A0A8T4C6S8</accession>
<dbReference type="InterPro" id="IPR008915">
    <property type="entry name" value="Peptidase_M50"/>
</dbReference>
<dbReference type="InterPro" id="IPR001478">
    <property type="entry name" value="PDZ"/>
</dbReference>
<feature type="transmembrane region" description="Helical" evidence="5">
    <location>
        <begin position="438"/>
        <end position="461"/>
    </location>
</feature>
<name>A0A8T4C6S8_9ARCH</name>
<gene>
    <name evidence="7" type="ORF">FJY86_02475</name>
</gene>
<dbReference type="AlphaFoldDB" id="A0A8T4C6S8"/>
<dbReference type="GO" id="GO:0005737">
    <property type="term" value="C:cytoplasm"/>
    <property type="evidence" value="ECO:0007669"/>
    <property type="project" value="TreeGrafter"/>
</dbReference>
<evidence type="ECO:0000256" key="5">
    <source>
        <dbReference type="SAM" id="Phobius"/>
    </source>
</evidence>
<feature type="transmembrane region" description="Helical" evidence="5">
    <location>
        <begin position="111"/>
        <end position="132"/>
    </location>
</feature>
<feature type="transmembrane region" description="Helical" evidence="5">
    <location>
        <begin position="382"/>
        <end position="406"/>
    </location>
</feature>
<keyword evidence="7" id="KW-0378">Hydrolase</keyword>
<feature type="non-terminal residue" evidence="7">
    <location>
        <position position="1"/>
    </location>
</feature>
<dbReference type="SUPFAM" id="SSF50156">
    <property type="entry name" value="PDZ domain-like"/>
    <property type="match status" value="1"/>
</dbReference>
<feature type="transmembrane region" description="Helical" evidence="5">
    <location>
        <begin position="53"/>
        <end position="72"/>
    </location>
</feature>
<dbReference type="PANTHER" id="PTHR13325">
    <property type="entry name" value="PROTEASE M50 MEMBRANE-BOUND TRANSCRIPTION FACTOR SITE 2 PROTEASE"/>
    <property type="match status" value="1"/>
</dbReference>
<evidence type="ECO:0000256" key="4">
    <source>
        <dbReference type="ARBA" id="ARBA00023136"/>
    </source>
</evidence>
<dbReference type="GO" id="GO:0031293">
    <property type="term" value="P:membrane protein intracellular domain proteolysis"/>
    <property type="evidence" value="ECO:0007669"/>
    <property type="project" value="TreeGrafter"/>
</dbReference>
<keyword evidence="3 5" id="KW-1133">Transmembrane helix</keyword>
<sequence>LGGFLLVSLLVTKLIKQRFPNAQTWLIVSMVRFTKTQKIFDIFVKHPNLVNRLTDVGLVIGFGAVAVDYLWMQKRKTGERILVFAISMIALGSLTSFIFPTENPIIPIPTIVMQFFFGLFGLAGIILVGLFYSGMDIFTKLSVGKNACAGVAPVIPGVDLPNSPISVPLHAWLSFVIILIVHEASHGFVIRKLGMKLKSYGLLLLGFLPIGAFVEPDEEELKKLEKKNPRDALRMYVAGPSSNLYFFLIGGLLISIVGGFVVNPLIQPTLNEIHLASVSGVKINEVAEKITICGTEFNAPAFGVLLSGDQIISVDGKNVKTIQEYSLETRGKESFTLNVLRNGEEKSFTFEPNELGRLGITVQDIPNTNYTPPAWYDPFMQVAGLVTSFLGWLILLNFLVATANFIPVDPFDGGKMAKLLLLPYFGFLKQGEEETKKIIGKVFVGIVLVLVLINAAPLFMASAA</sequence>
<evidence type="ECO:0000313" key="7">
    <source>
        <dbReference type="EMBL" id="MBM3282183.1"/>
    </source>
</evidence>
<evidence type="ECO:0000256" key="1">
    <source>
        <dbReference type="ARBA" id="ARBA00004127"/>
    </source>
</evidence>
<dbReference type="SMART" id="SM00228">
    <property type="entry name" value="PDZ"/>
    <property type="match status" value="1"/>
</dbReference>
<dbReference type="GO" id="GO:0004222">
    <property type="term" value="F:metalloendopeptidase activity"/>
    <property type="evidence" value="ECO:0007669"/>
    <property type="project" value="InterPro"/>
</dbReference>
<proteinExistence type="predicted"/>
<protein>
    <submittedName>
        <fullName evidence="7">Site-2 protease family protein</fullName>
    </submittedName>
</protein>
<evidence type="ECO:0000259" key="6">
    <source>
        <dbReference type="SMART" id="SM00228"/>
    </source>
</evidence>
<evidence type="ECO:0000256" key="2">
    <source>
        <dbReference type="ARBA" id="ARBA00022692"/>
    </source>
</evidence>